<name>A0A3N4M3N3_9PEZI</name>
<proteinExistence type="predicted"/>
<keyword evidence="3" id="KW-1185">Reference proteome</keyword>
<gene>
    <name evidence="2" type="ORF">L211DRAFT_32411</name>
</gene>
<protein>
    <submittedName>
        <fullName evidence="2">Uncharacterized protein</fullName>
    </submittedName>
</protein>
<evidence type="ECO:0000256" key="1">
    <source>
        <dbReference type="SAM" id="Phobius"/>
    </source>
</evidence>
<feature type="transmembrane region" description="Helical" evidence="1">
    <location>
        <begin position="12"/>
        <end position="29"/>
    </location>
</feature>
<accession>A0A3N4M3N3</accession>
<reference evidence="2 3" key="1">
    <citation type="journal article" date="2018" name="Nat. Ecol. Evol.">
        <title>Pezizomycetes genomes reveal the molecular basis of ectomycorrhizal truffle lifestyle.</title>
        <authorList>
            <person name="Murat C."/>
            <person name="Payen T."/>
            <person name="Noel B."/>
            <person name="Kuo A."/>
            <person name="Morin E."/>
            <person name="Chen J."/>
            <person name="Kohler A."/>
            <person name="Krizsan K."/>
            <person name="Balestrini R."/>
            <person name="Da Silva C."/>
            <person name="Montanini B."/>
            <person name="Hainaut M."/>
            <person name="Levati E."/>
            <person name="Barry K.W."/>
            <person name="Belfiori B."/>
            <person name="Cichocki N."/>
            <person name="Clum A."/>
            <person name="Dockter R.B."/>
            <person name="Fauchery L."/>
            <person name="Guy J."/>
            <person name="Iotti M."/>
            <person name="Le Tacon F."/>
            <person name="Lindquist E.A."/>
            <person name="Lipzen A."/>
            <person name="Malagnac F."/>
            <person name="Mello A."/>
            <person name="Molinier V."/>
            <person name="Miyauchi S."/>
            <person name="Poulain J."/>
            <person name="Riccioni C."/>
            <person name="Rubini A."/>
            <person name="Sitrit Y."/>
            <person name="Splivallo R."/>
            <person name="Traeger S."/>
            <person name="Wang M."/>
            <person name="Zifcakova L."/>
            <person name="Wipf D."/>
            <person name="Zambonelli A."/>
            <person name="Paolocci F."/>
            <person name="Nowrousian M."/>
            <person name="Ottonello S."/>
            <person name="Baldrian P."/>
            <person name="Spatafora J.W."/>
            <person name="Henrissat B."/>
            <person name="Nagy L.G."/>
            <person name="Aury J.M."/>
            <person name="Wincker P."/>
            <person name="Grigoriev I.V."/>
            <person name="Bonfante P."/>
            <person name="Martin F.M."/>
        </authorList>
    </citation>
    <scope>NUCLEOTIDE SEQUENCE [LARGE SCALE GENOMIC DNA]</scope>
    <source>
        <strain evidence="2 3">ATCC MYA-4762</strain>
    </source>
</reference>
<dbReference type="EMBL" id="ML121527">
    <property type="protein sequence ID" value="RPB29660.1"/>
    <property type="molecule type" value="Genomic_DNA"/>
</dbReference>
<keyword evidence="1" id="KW-1133">Transmembrane helix</keyword>
<sequence>MDDRIKCRYDPACFFFVNIYAVTLCQNVIEPFLGMNRQHQYYPTSPSVRFCSNCAKSLIFVYLQNHPREIF</sequence>
<evidence type="ECO:0000313" key="2">
    <source>
        <dbReference type="EMBL" id="RPB29660.1"/>
    </source>
</evidence>
<dbReference type="Proteomes" id="UP000267821">
    <property type="component" value="Unassembled WGS sequence"/>
</dbReference>
<keyword evidence="1" id="KW-0472">Membrane</keyword>
<dbReference type="InParanoid" id="A0A3N4M3N3"/>
<organism evidence="2 3">
    <name type="scientific">Terfezia boudieri ATCC MYA-4762</name>
    <dbReference type="NCBI Taxonomy" id="1051890"/>
    <lineage>
        <taxon>Eukaryota</taxon>
        <taxon>Fungi</taxon>
        <taxon>Dikarya</taxon>
        <taxon>Ascomycota</taxon>
        <taxon>Pezizomycotina</taxon>
        <taxon>Pezizomycetes</taxon>
        <taxon>Pezizales</taxon>
        <taxon>Pezizaceae</taxon>
        <taxon>Terfezia</taxon>
    </lineage>
</organism>
<evidence type="ECO:0000313" key="3">
    <source>
        <dbReference type="Proteomes" id="UP000267821"/>
    </source>
</evidence>
<dbReference type="AlphaFoldDB" id="A0A3N4M3N3"/>
<keyword evidence="1" id="KW-0812">Transmembrane</keyword>